<dbReference type="Proteomes" id="UP000662200">
    <property type="component" value="Unassembled WGS sequence"/>
</dbReference>
<evidence type="ECO:0000256" key="4">
    <source>
        <dbReference type="ARBA" id="ARBA00023014"/>
    </source>
</evidence>
<evidence type="ECO:0000256" key="2">
    <source>
        <dbReference type="ARBA" id="ARBA00022723"/>
    </source>
</evidence>
<dbReference type="Pfam" id="PF13186">
    <property type="entry name" value="SPASM"/>
    <property type="match status" value="1"/>
</dbReference>
<dbReference type="PROSITE" id="PS51918">
    <property type="entry name" value="RADICAL_SAM"/>
    <property type="match status" value="1"/>
</dbReference>
<keyword evidence="2" id="KW-0479">Metal-binding</keyword>
<keyword evidence="1" id="KW-0949">S-adenosyl-L-methionine</keyword>
<dbReference type="InterPro" id="IPR013785">
    <property type="entry name" value="Aldolase_TIM"/>
</dbReference>
<evidence type="ECO:0000259" key="5">
    <source>
        <dbReference type="PROSITE" id="PS51918"/>
    </source>
</evidence>
<sequence length="403" mass="43422">MSVLPAAITVAPDLRLRHEHFGALAWRGRPRRIFNLHPAAVALVLLHHRSRPAAAPSPAVHVPGLDPITEAGWAEIVASLLDQDVLVAADERPTAVTAADLDGAGRAIAERRPALPVLKPMWVHLQPFTVCNQKCLHCYCSGGPKADPFLLPTETWREVIGRLDDYGVFDVYVTGGASLMLDGFFDIAGEILGRGMGFGVSTNATVLPPRTLTRLRELGVGTVQVSLDGGTAATHELIRGAPRSFARTLAGIEQIAQFATPVINTVVNRMNLAELEQIVKVGVQVGCSRFKFFPQKPVGRSTVAHTLDDAQIMGTLVPECARLARLHAVEIETINPDEPCGSGTVGFAVDQRADIYPCIFGVENPAMRCGNLLTDDLDQVWFSSATMAAFRGEVATPCRRCEC</sequence>
<dbReference type="GO" id="GO:0046872">
    <property type="term" value="F:metal ion binding"/>
    <property type="evidence" value="ECO:0007669"/>
    <property type="project" value="UniProtKB-KW"/>
</dbReference>
<protein>
    <recommendedName>
        <fullName evidence="5">Radical SAM core domain-containing protein</fullName>
    </recommendedName>
</protein>
<dbReference type="CDD" id="cd01335">
    <property type="entry name" value="Radical_SAM"/>
    <property type="match status" value="1"/>
</dbReference>
<dbReference type="SUPFAM" id="SSF102114">
    <property type="entry name" value="Radical SAM enzymes"/>
    <property type="match status" value="1"/>
</dbReference>
<evidence type="ECO:0000256" key="3">
    <source>
        <dbReference type="ARBA" id="ARBA00023004"/>
    </source>
</evidence>
<accession>A0A8J3BSK3</accession>
<dbReference type="InterPro" id="IPR050377">
    <property type="entry name" value="Radical_SAM_PqqE_MftC-like"/>
</dbReference>
<reference evidence="6" key="1">
    <citation type="journal article" date="2014" name="Int. J. Syst. Evol. Microbiol.">
        <title>Complete genome sequence of Corynebacterium casei LMG S-19264T (=DSM 44701T), isolated from a smear-ripened cheese.</title>
        <authorList>
            <consortium name="US DOE Joint Genome Institute (JGI-PGF)"/>
            <person name="Walter F."/>
            <person name="Albersmeier A."/>
            <person name="Kalinowski J."/>
            <person name="Ruckert C."/>
        </authorList>
    </citation>
    <scope>NUCLEOTIDE SEQUENCE</scope>
    <source>
        <strain evidence="6">JCM 3091</strain>
    </source>
</reference>
<dbReference type="SFLD" id="SFLDG01067">
    <property type="entry name" value="SPASM/twitch_domain_containing"/>
    <property type="match status" value="1"/>
</dbReference>
<dbReference type="GO" id="GO:0051536">
    <property type="term" value="F:iron-sulfur cluster binding"/>
    <property type="evidence" value="ECO:0007669"/>
    <property type="project" value="UniProtKB-KW"/>
</dbReference>
<organism evidence="6 7">
    <name type="scientific">Pilimelia terevasa</name>
    <dbReference type="NCBI Taxonomy" id="53372"/>
    <lineage>
        <taxon>Bacteria</taxon>
        <taxon>Bacillati</taxon>
        <taxon>Actinomycetota</taxon>
        <taxon>Actinomycetes</taxon>
        <taxon>Micromonosporales</taxon>
        <taxon>Micromonosporaceae</taxon>
        <taxon>Pilimelia</taxon>
    </lineage>
</organism>
<dbReference type="RefSeq" id="WP_189115075.1">
    <property type="nucleotide sequence ID" value="NZ_BMQC01000011.1"/>
</dbReference>
<dbReference type="Pfam" id="PF04055">
    <property type="entry name" value="Radical_SAM"/>
    <property type="match status" value="1"/>
</dbReference>
<dbReference type="SFLD" id="SFLDG01386">
    <property type="entry name" value="main_SPASM_domain-containing"/>
    <property type="match status" value="1"/>
</dbReference>
<reference evidence="6" key="2">
    <citation type="submission" date="2020-09" db="EMBL/GenBank/DDBJ databases">
        <authorList>
            <person name="Sun Q."/>
            <person name="Ohkuma M."/>
        </authorList>
    </citation>
    <scope>NUCLEOTIDE SEQUENCE</scope>
    <source>
        <strain evidence="6">JCM 3091</strain>
    </source>
</reference>
<keyword evidence="7" id="KW-1185">Reference proteome</keyword>
<dbReference type="PANTHER" id="PTHR11228:SF34">
    <property type="entry name" value="TUNGSTEN-CONTAINING ALDEHYDE FERREDOXIN OXIDOREDUCTASE COFACTOR MODIFYING PROTEIN"/>
    <property type="match status" value="1"/>
</dbReference>
<comment type="caution">
    <text evidence="6">The sequence shown here is derived from an EMBL/GenBank/DDBJ whole genome shotgun (WGS) entry which is preliminary data.</text>
</comment>
<evidence type="ECO:0000256" key="1">
    <source>
        <dbReference type="ARBA" id="ARBA00022691"/>
    </source>
</evidence>
<dbReference type="InterPro" id="IPR058240">
    <property type="entry name" value="rSAM_sf"/>
</dbReference>
<dbReference type="SFLD" id="SFLDS00029">
    <property type="entry name" value="Radical_SAM"/>
    <property type="match status" value="1"/>
</dbReference>
<gene>
    <name evidence="6" type="ORF">GCM10010124_31250</name>
</gene>
<feature type="domain" description="Radical SAM core" evidence="5">
    <location>
        <begin position="117"/>
        <end position="337"/>
    </location>
</feature>
<dbReference type="CDD" id="cd21109">
    <property type="entry name" value="SPASM"/>
    <property type="match status" value="1"/>
</dbReference>
<keyword evidence="4" id="KW-0411">Iron-sulfur</keyword>
<dbReference type="GO" id="GO:0003824">
    <property type="term" value="F:catalytic activity"/>
    <property type="evidence" value="ECO:0007669"/>
    <property type="project" value="InterPro"/>
</dbReference>
<dbReference type="PANTHER" id="PTHR11228">
    <property type="entry name" value="RADICAL SAM DOMAIN PROTEIN"/>
    <property type="match status" value="1"/>
</dbReference>
<dbReference type="InterPro" id="IPR023885">
    <property type="entry name" value="4Fe4S-binding_SPASM_dom"/>
</dbReference>
<proteinExistence type="predicted"/>
<dbReference type="AlphaFoldDB" id="A0A8J3BSK3"/>
<evidence type="ECO:0000313" key="7">
    <source>
        <dbReference type="Proteomes" id="UP000662200"/>
    </source>
</evidence>
<keyword evidence="3" id="KW-0408">Iron</keyword>
<dbReference type="EMBL" id="BMQC01000011">
    <property type="protein sequence ID" value="GGK36372.1"/>
    <property type="molecule type" value="Genomic_DNA"/>
</dbReference>
<dbReference type="Gene3D" id="3.20.20.70">
    <property type="entry name" value="Aldolase class I"/>
    <property type="match status" value="1"/>
</dbReference>
<dbReference type="InterPro" id="IPR007197">
    <property type="entry name" value="rSAM"/>
</dbReference>
<name>A0A8J3BSK3_9ACTN</name>
<evidence type="ECO:0000313" key="6">
    <source>
        <dbReference type="EMBL" id="GGK36372.1"/>
    </source>
</evidence>